<dbReference type="EMBL" id="GGFM01010999">
    <property type="protein sequence ID" value="MBW31750.1"/>
    <property type="molecule type" value="Transcribed_RNA"/>
</dbReference>
<proteinExistence type="predicted"/>
<accession>A0A2M3ZTG5</accession>
<evidence type="ECO:0000313" key="1">
    <source>
        <dbReference type="EMBL" id="MBW31750.1"/>
    </source>
</evidence>
<name>A0A2M3ZTG5_9DIPT</name>
<reference evidence="1" key="1">
    <citation type="submission" date="2018-01" db="EMBL/GenBank/DDBJ databases">
        <title>An insight into the sialome of Amazonian anophelines.</title>
        <authorList>
            <person name="Ribeiro J.M."/>
            <person name="Scarpassa V."/>
            <person name="Calvo E."/>
        </authorList>
    </citation>
    <scope>NUCLEOTIDE SEQUENCE</scope>
    <source>
        <tissue evidence="1">Salivary glands</tissue>
    </source>
</reference>
<sequence>MRWVVLGVGDDVAAAIKSLLHLVLHQHLLPGVAWCAIDETVSHWGGVHTDRPRFVSLLWPTSKASRPVQVTRFTL</sequence>
<dbReference type="AlphaFoldDB" id="A0A2M3ZTG5"/>
<protein>
    <submittedName>
        <fullName evidence="1">Putative secreted peptide</fullName>
    </submittedName>
</protein>
<organism evidence="1">
    <name type="scientific">Anopheles braziliensis</name>
    <dbReference type="NCBI Taxonomy" id="58242"/>
    <lineage>
        <taxon>Eukaryota</taxon>
        <taxon>Metazoa</taxon>
        <taxon>Ecdysozoa</taxon>
        <taxon>Arthropoda</taxon>
        <taxon>Hexapoda</taxon>
        <taxon>Insecta</taxon>
        <taxon>Pterygota</taxon>
        <taxon>Neoptera</taxon>
        <taxon>Endopterygota</taxon>
        <taxon>Diptera</taxon>
        <taxon>Nematocera</taxon>
        <taxon>Culicoidea</taxon>
        <taxon>Culicidae</taxon>
        <taxon>Anophelinae</taxon>
        <taxon>Anopheles</taxon>
    </lineage>
</organism>